<gene>
    <name evidence="2" type="ORF">EV692_1429</name>
</gene>
<evidence type="ECO:0000259" key="1">
    <source>
        <dbReference type="Pfam" id="PF01370"/>
    </source>
</evidence>
<evidence type="ECO:0000313" key="3">
    <source>
        <dbReference type="Proteomes" id="UP000295496"/>
    </source>
</evidence>
<dbReference type="SUPFAM" id="SSF51735">
    <property type="entry name" value="NAD(P)-binding Rossmann-fold domains"/>
    <property type="match status" value="1"/>
</dbReference>
<dbReference type="InterPro" id="IPR036291">
    <property type="entry name" value="NAD(P)-bd_dom_sf"/>
</dbReference>
<sequence length="229" mass="26253">MIIGQGMIAKAFSGYAEDPKHIIFASGVSNSQEKNRTLFGRESQLLEQTILHHPDQKLVYFSTCSLYDPSLQNSPYVQHKQNMEQQVQRLAQQYLIVRLPQVVGNATSPTIVNFLYQAIIHQQSFTLWQESYRNLIDIDDVVTILNEILANPLFTNQIINVATDKMINVQHIVMILENITKNTALYQSIPKGSYYSIDIAPIRPILTKLSLNFAQDYVQKTIEKYYAQK</sequence>
<accession>A0A4V2PU81</accession>
<dbReference type="InterPro" id="IPR001509">
    <property type="entry name" value="Epimerase_deHydtase"/>
</dbReference>
<dbReference type="Pfam" id="PF01370">
    <property type="entry name" value="Epimerase"/>
    <property type="match status" value="1"/>
</dbReference>
<name>A0A4V2PU81_9PAST</name>
<comment type="caution">
    <text evidence="2">The sequence shown here is derived from an EMBL/GenBank/DDBJ whole genome shotgun (WGS) entry which is preliminary data.</text>
</comment>
<keyword evidence="3" id="KW-1185">Reference proteome</keyword>
<proteinExistence type="predicted"/>
<feature type="domain" description="NAD-dependent epimerase/dehydratase" evidence="1">
    <location>
        <begin position="45"/>
        <end position="162"/>
    </location>
</feature>
<dbReference type="Gene3D" id="3.40.50.720">
    <property type="entry name" value="NAD(P)-binding Rossmann-like Domain"/>
    <property type="match status" value="1"/>
</dbReference>
<organism evidence="2 3">
    <name type="scientific">Lonepinella koalarum</name>
    <dbReference type="NCBI Taxonomy" id="53417"/>
    <lineage>
        <taxon>Bacteria</taxon>
        <taxon>Pseudomonadati</taxon>
        <taxon>Pseudomonadota</taxon>
        <taxon>Gammaproteobacteria</taxon>
        <taxon>Pasteurellales</taxon>
        <taxon>Pasteurellaceae</taxon>
        <taxon>Lonepinella</taxon>
    </lineage>
</organism>
<dbReference type="AlphaFoldDB" id="A0A4V2PU81"/>
<reference evidence="2 3" key="1">
    <citation type="submission" date="2019-03" db="EMBL/GenBank/DDBJ databases">
        <title>Genomic Encyclopedia of Type Strains, Phase IV (KMG-IV): sequencing the most valuable type-strain genomes for metagenomic binning, comparative biology and taxonomic classification.</title>
        <authorList>
            <person name="Goeker M."/>
        </authorList>
    </citation>
    <scope>NUCLEOTIDE SEQUENCE [LARGE SCALE GENOMIC DNA]</scope>
    <source>
        <strain evidence="2 3">DSM 10053</strain>
    </source>
</reference>
<dbReference type="RefSeq" id="WP_132301957.1">
    <property type="nucleotide sequence ID" value="NZ_CP170642.1"/>
</dbReference>
<dbReference type="EMBL" id="SMGJ01000004">
    <property type="protein sequence ID" value="TCK69511.1"/>
    <property type="molecule type" value="Genomic_DNA"/>
</dbReference>
<evidence type="ECO:0000313" key="2">
    <source>
        <dbReference type="EMBL" id="TCK69511.1"/>
    </source>
</evidence>
<dbReference type="Proteomes" id="UP000295496">
    <property type="component" value="Unassembled WGS sequence"/>
</dbReference>
<protein>
    <submittedName>
        <fullName evidence="2">Nucleoside-diphosphate-sugar epimerase</fullName>
    </submittedName>
</protein>